<dbReference type="Proteomes" id="UP000054047">
    <property type="component" value="Unassembled WGS sequence"/>
</dbReference>
<dbReference type="GO" id="GO:0003677">
    <property type="term" value="F:DNA binding"/>
    <property type="evidence" value="ECO:0007669"/>
    <property type="project" value="InterPro"/>
</dbReference>
<sequence length="149" mass="17072">MFSAFLRIGELCNLRFSDVRFKGEDVWWLKIRRSKTDQKGLGSAVAFRLKGDALMLWTRFRELHSQNPQEDFIFSNSRGGPSSRDYIARRIKRTLADAGLQHRNLTLHSFCGGATTTAIRAGVDPSNVMRVGRWKFQKSFLCYVEPSPL</sequence>
<gene>
    <name evidence="3" type="ORF">ANCDUO_16234</name>
</gene>
<dbReference type="PANTHER" id="PTHR34605:SF3">
    <property type="entry name" value="P CELL-TYPE AGGLUTINATION PROTEIN MAP4-LIKE-RELATED"/>
    <property type="match status" value="1"/>
</dbReference>
<dbReference type="OrthoDB" id="5867182at2759"/>
<dbReference type="EMBL" id="KN740751">
    <property type="protein sequence ID" value="KIH53633.1"/>
    <property type="molecule type" value="Genomic_DNA"/>
</dbReference>
<dbReference type="AlphaFoldDB" id="A0A0C2CBE4"/>
<dbReference type="InterPro" id="IPR052925">
    <property type="entry name" value="Phage_Integrase-like_Recomb"/>
</dbReference>
<dbReference type="InterPro" id="IPR002104">
    <property type="entry name" value="Integrase_catalytic"/>
</dbReference>
<name>A0A0C2CBE4_9BILA</name>
<dbReference type="GO" id="GO:0015074">
    <property type="term" value="P:DNA integration"/>
    <property type="evidence" value="ECO:0007669"/>
    <property type="project" value="InterPro"/>
</dbReference>
<organism evidence="3 4">
    <name type="scientific">Ancylostoma duodenale</name>
    <dbReference type="NCBI Taxonomy" id="51022"/>
    <lineage>
        <taxon>Eukaryota</taxon>
        <taxon>Metazoa</taxon>
        <taxon>Ecdysozoa</taxon>
        <taxon>Nematoda</taxon>
        <taxon>Chromadorea</taxon>
        <taxon>Rhabditida</taxon>
        <taxon>Rhabditina</taxon>
        <taxon>Rhabditomorpha</taxon>
        <taxon>Strongyloidea</taxon>
        <taxon>Ancylostomatidae</taxon>
        <taxon>Ancylostomatinae</taxon>
        <taxon>Ancylostoma</taxon>
    </lineage>
</organism>
<proteinExistence type="predicted"/>
<dbReference type="PANTHER" id="PTHR34605">
    <property type="entry name" value="PHAGE_INTEGRASE DOMAIN-CONTAINING PROTEIN"/>
    <property type="match status" value="1"/>
</dbReference>
<dbReference type="GO" id="GO:0006310">
    <property type="term" value="P:DNA recombination"/>
    <property type="evidence" value="ECO:0007669"/>
    <property type="project" value="UniProtKB-KW"/>
</dbReference>
<dbReference type="PROSITE" id="PS51898">
    <property type="entry name" value="TYR_RECOMBINASE"/>
    <property type="match status" value="1"/>
</dbReference>
<dbReference type="Pfam" id="PF00589">
    <property type="entry name" value="Phage_integrase"/>
    <property type="match status" value="1"/>
</dbReference>
<dbReference type="Gene3D" id="1.10.443.10">
    <property type="entry name" value="Intergrase catalytic core"/>
    <property type="match status" value="1"/>
</dbReference>
<keyword evidence="4" id="KW-1185">Reference proteome</keyword>
<reference evidence="3 4" key="1">
    <citation type="submission" date="2013-12" db="EMBL/GenBank/DDBJ databases">
        <title>Draft genome of the parsitic nematode Ancylostoma duodenale.</title>
        <authorList>
            <person name="Mitreva M."/>
        </authorList>
    </citation>
    <scope>NUCLEOTIDE SEQUENCE [LARGE SCALE GENOMIC DNA]</scope>
    <source>
        <strain evidence="3 4">Zhejiang</strain>
    </source>
</reference>
<protein>
    <submittedName>
        <fullName evidence="3">Site-specific recombinase, phage integrase family</fullName>
    </submittedName>
</protein>
<evidence type="ECO:0000256" key="1">
    <source>
        <dbReference type="ARBA" id="ARBA00023172"/>
    </source>
</evidence>
<feature type="domain" description="Tyr recombinase" evidence="2">
    <location>
        <begin position="1"/>
        <end position="149"/>
    </location>
</feature>
<evidence type="ECO:0000259" key="2">
    <source>
        <dbReference type="PROSITE" id="PS51898"/>
    </source>
</evidence>
<evidence type="ECO:0000313" key="3">
    <source>
        <dbReference type="EMBL" id="KIH53633.1"/>
    </source>
</evidence>
<dbReference type="InterPro" id="IPR011010">
    <property type="entry name" value="DNA_brk_join_enz"/>
</dbReference>
<dbReference type="InterPro" id="IPR013762">
    <property type="entry name" value="Integrase-like_cat_sf"/>
</dbReference>
<evidence type="ECO:0000313" key="4">
    <source>
        <dbReference type="Proteomes" id="UP000054047"/>
    </source>
</evidence>
<dbReference type="SUPFAM" id="SSF56349">
    <property type="entry name" value="DNA breaking-rejoining enzymes"/>
    <property type="match status" value="1"/>
</dbReference>
<keyword evidence="1" id="KW-0233">DNA recombination</keyword>
<accession>A0A0C2CBE4</accession>